<evidence type="ECO:0000256" key="4">
    <source>
        <dbReference type="ARBA" id="ARBA00022475"/>
    </source>
</evidence>
<dbReference type="InterPro" id="IPR003594">
    <property type="entry name" value="HATPase_dom"/>
</dbReference>
<dbReference type="PRINTS" id="PR00344">
    <property type="entry name" value="BCTRLSENSOR"/>
</dbReference>
<dbReference type="Gene3D" id="3.30.450.20">
    <property type="entry name" value="PAS domain"/>
    <property type="match status" value="1"/>
</dbReference>
<keyword evidence="11 12" id="KW-0472">Membrane</keyword>
<dbReference type="PROSITE" id="PS50885">
    <property type="entry name" value="HAMP"/>
    <property type="match status" value="1"/>
</dbReference>
<sequence length="698" mass="77531">MEMEKKDIFLHSILFVITVFLMIIFSYLLFSSSLHGIEEEYAIHNTHMLIDEIEDDEIRVVSSSASNLALYAQYESEDRNSNDLYRVLSDDQLLRSHSIESILIYNLSTASLIFEHTITGYPSSDDIESYIISNPEVFSKCITEGSLSGLVFLPERTVVVAMECFSSGSGENESISVIVVSHMIDLNEIGDASDDKMPMVLEDIGYGYTAIDDVDRIAGNASPSSFEEGLPAGVVPLYDIMGNPVKLMKVGTMGQTTSEGLRMLLYLAVIIVFLSSIELFIHIFLAKNVNYAKFNLLVHGLGNIQRSGDLSSRIAIEGDDEVNWLADNINEMLGSLEDKEGKYHSLFEQSNDAIMLLGSGASLVDTNSKTSELLGYTHSALSTMDIRCLSPEGYSPNLVDIYKDTIKEGSVRSEIKLSLFSKREIYADISSSVIDKEKGTVQLIIRDITEKKIYEDALLNSKIEADTASRAKSEFLANMSHELRTPLNSIIGFSDMLLLKTFGSINEKQERYLNNVSNSGKHLLNIINDILDLSKIEAGMMEADMKEVSVTELVDEAIGTISSLASKKELSVTYHIDDDLLSINADRNKIKQTLLNLLSNAVKFTPENGSVDIRVEKRGNMARFIVTDTGIGISADDQKYLFYEFTQVDSAHNRSYEGTGLGLALVKKFVEMHEGKVWVESELGQGSSFYFEIPIDLK</sequence>
<dbReference type="InterPro" id="IPR003660">
    <property type="entry name" value="HAMP_dom"/>
</dbReference>
<evidence type="ECO:0000259" key="14">
    <source>
        <dbReference type="PROSITE" id="PS50885"/>
    </source>
</evidence>
<evidence type="ECO:0000313" key="15">
    <source>
        <dbReference type="EMBL" id="SFM70208.1"/>
    </source>
</evidence>
<proteinExistence type="predicted"/>
<dbReference type="Gene3D" id="6.10.340.10">
    <property type="match status" value="1"/>
</dbReference>
<dbReference type="FunFam" id="1.10.287.130:FF:000038">
    <property type="entry name" value="Sensory transduction histidine kinase"/>
    <property type="match status" value="1"/>
</dbReference>
<evidence type="ECO:0000313" key="16">
    <source>
        <dbReference type="Proteomes" id="UP000198535"/>
    </source>
</evidence>
<dbReference type="PROSITE" id="PS50109">
    <property type="entry name" value="HIS_KIN"/>
    <property type="match status" value="1"/>
</dbReference>
<dbReference type="PANTHER" id="PTHR43047">
    <property type="entry name" value="TWO-COMPONENT HISTIDINE PROTEIN KINASE"/>
    <property type="match status" value="1"/>
</dbReference>
<dbReference type="AlphaFoldDB" id="A0A1I4T0B2"/>
<keyword evidence="16" id="KW-1185">Reference proteome</keyword>
<evidence type="ECO:0000256" key="11">
    <source>
        <dbReference type="ARBA" id="ARBA00023136"/>
    </source>
</evidence>
<dbReference type="InterPro" id="IPR035965">
    <property type="entry name" value="PAS-like_dom_sf"/>
</dbReference>
<dbReference type="EC" id="2.7.13.3" evidence="3"/>
<dbReference type="CDD" id="cd16922">
    <property type="entry name" value="HATPase_EvgS-ArcB-TorS-like"/>
    <property type="match status" value="1"/>
</dbReference>
<dbReference type="SMART" id="SM00388">
    <property type="entry name" value="HisKA"/>
    <property type="match status" value="1"/>
</dbReference>
<dbReference type="FunFam" id="3.30.565.10:FF:000023">
    <property type="entry name" value="PAS domain-containing sensor histidine kinase"/>
    <property type="match status" value="1"/>
</dbReference>
<dbReference type="Pfam" id="PF00512">
    <property type="entry name" value="HisKA"/>
    <property type="match status" value="1"/>
</dbReference>
<name>A0A1I4T0B2_9EURY</name>
<dbReference type="GO" id="GO:0000155">
    <property type="term" value="F:phosphorelay sensor kinase activity"/>
    <property type="evidence" value="ECO:0007669"/>
    <property type="project" value="InterPro"/>
</dbReference>
<organism evidence="15 16">
    <name type="scientific">Methanolobus profundi</name>
    <dbReference type="NCBI Taxonomy" id="487685"/>
    <lineage>
        <taxon>Archaea</taxon>
        <taxon>Methanobacteriati</taxon>
        <taxon>Methanobacteriota</taxon>
        <taxon>Stenosarchaea group</taxon>
        <taxon>Methanomicrobia</taxon>
        <taxon>Methanosarcinales</taxon>
        <taxon>Methanosarcinaceae</taxon>
        <taxon>Methanolobus</taxon>
    </lineage>
</organism>
<evidence type="ECO:0000256" key="6">
    <source>
        <dbReference type="ARBA" id="ARBA00022679"/>
    </source>
</evidence>
<dbReference type="InterPro" id="IPR036890">
    <property type="entry name" value="HATPase_C_sf"/>
</dbReference>
<dbReference type="EMBL" id="FOUJ01000004">
    <property type="protein sequence ID" value="SFM70208.1"/>
    <property type="molecule type" value="Genomic_DNA"/>
</dbReference>
<keyword evidence="10" id="KW-0902">Two-component regulatory system</keyword>
<dbReference type="Pfam" id="PF02518">
    <property type="entry name" value="HATPase_c"/>
    <property type="match status" value="1"/>
</dbReference>
<dbReference type="SMART" id="SM00387">
    <property type="entry name" value="HATPase_c"/>
    <property type="match status" value="1"/>
</dbReference>
<keyword evidence="6" id="KW-0808">Transferase</keyword>
<comment type="subcellular location">
    <subcellularLocation>
        <location evidence="2">Cell membrane</location>
    </subcellularLocation>
</comment>
<dbReference type="CDD" id="cd00082">
    <property type="entry name" value="HisKA"/>
    <property type="match status" value="1"/>
</dbReference>
<dbReference type="OrthoDB" id="125510at2157"/>
<keyword evidence="8 15" id="KW-0418">Kinase</keyword>
<dbReference type="STRING" id="487685.SAMN04488696_2115"/>
<dbReference type="InterPro" id="IPR003661">
    <property type="entry name" value="HisK_dim/P_dom"/>
</dbReference>
<dbReference type="PANTHER" id="PTHR43047:SF72">
    <property type="entry name" value="OSMOSENSING HISTIDINE PROTEIN KINASE SLN1"/>
    <property type="match status" value="1"/>
</dbReference>
<keyword evidence="7" id="KW-0547">Nucleotide-binding</keyword>
<feature type="transmembrane region" description="Helical" evidence="12">
    <location>
        <begin position="263"/>
        <end position="285"/>
    </location>
</feature>
<keyword evidence="9" id="KW-0067">ATP-binding</keyword>
<reference evidence="16" key="1">
    <citation type="submission" date="2016-10" db="EMBL/GenBank/DDBJ databases">
        <authorList>
            <person name="Varghese N."/>
            <person name="Submissions S."/>
        </authorList>
    </citation>
    <scope>NUCLEOTIDE SEQUENCE [LARGE SCALE GENOMIC DNA]</scope>
    <source>
        <strain evidence="16">Mob M</strain>
    </source>
</reference>
<dbReference type="NCBIfam" id="TIGR00229">
    <property type="entry name" value="sensory_box"/>
    <property type="match status" value="1"/>
</dbReference>
<evidence type="ECO:0000256" key="8">
    <source>
        <dbReference type="ARBA" id="ARBA00022777"/>
    </source>
</evidence>
<dbReference type="SUPFAM" id="SSF55874">
    <property type="entry name" value="ATPase domain of HSP90 chaperone/DNA topoisomerase II/histidine kinase"/>
    <property type="match status" value="1"/>
</dbReference>
<evidence type="ECO:0000256" key="10">
    <source>
        <dbReference type="ARBA" id="ARBA00023012"/>
    </source>
</evidence>
<dbReference type="InterPro" id="IPR000014">
    <property type="entry name" value="PAS"/>
</dbReference>
<keyword evidence="12" id="KW-0812">Transmembrane</keyword>
<dbReference type="Proteomes" id="UP000198535">
    <property type="component" value="Unassembled WGS sequence"/>
</dbReference>
<protein>
    <recommendedName>
        <fullName evidence="3">histidine kinase</fullName>
        <ecNumber evidence="3">2.7.13.3</ecNumber>
    </recommendedName>
</protein>
<evidence type="ECO:0000256" key="9">
    <source>
        <dbReference type="ARBA" id="ARBA00022840"/>
    </source>
</evidence>
<evidence type="ECO:0000256" key="12">
    <source>
        <dbReference type="SAM" id="Phobius"/>
    </source>
</evidence>
<evidence type="ECO:0000256" key="1">
    <source>
        <dbReference type="ARBA" id="ARBA00000085"/>
    </source>
</evidence>
<feature type="domain" description="Histidine kinase" evidence="13">
    <location>
        <begin position="478"/>
        <end position="697"/>
    </location>
</feature>
<dbReference type="Gene3D" id="3.30.565.10">
    <property type="entry name" value="Histidine kinase-like ATPase, C-terminal domain"/>
    <property type="match status" value="1"/>
</dbReference>
<dbReference type="CDD" id="cd06225">
    <property type="entry name" value="HAMP"/>
    <property type="match status" value="1"/>
</dbReference>
<dbReference type="Gene3D" id="1.10.287.130">
    <property type="match status" value="1"/>
</dbReference>
<dbReference type="SUPFAM" id="SSF47384">
    <property type="entry name" value="Homodimeric domain of signal transducing histidine kinase"/>
    <property type="match status" value="1"/>
</dbReference>
<feature type="transmembrane region" description="Helical" evidence="12">
    <location>
        <begin position="12"/>
        <end position="30"/>
    </location>
</feature>
<gene>
    <name evidence="15" type="ORF">SAMN04488696_2115</name>
</gene>
<keyword evidence="5" id="KW-0597">Phosphoprotein</keyword>
<dbReference type="InterPro" id="IPR004358">
    <property type="entry name" value="Sig_transdc_His_kin-like_C"/>
</dbReference>
<feature type="domain" description="HAMP" evidence="14">
    <location>
        <begin position="297"/>
        <end position="341"/>
    </location>
</feature>
<comment type="catalytic activity">
    <reaction evidence="1">
        <text>ATP + protein L-histidine = ADP + protein N-phospho-L-histidine.</text>
        <dbReference type="EC" id="2.7.13.3"/>
    </reaction>
</comment>
<evidence type="ECO:0000256" key="7">
    <source>
        <dbReference type="ARBA" id="ARBA00022741"/>
    </source>
</evidence>
<evidence type="ECO:0000256" key="3">
    <source>
        <dbReference type="ARBA" id="ARBA00012438"/>
    </source>
</evidence>
<dbReference type="GO" id="GO:0005886">
    <property type="term" value="C:plasma membrane"/>
    <property type="evidence" value="ECO:0007669"/>
    <property type="project" value="UniProtKB-SubCell"/>
</dbReference>
<evidence type="ECO:0000256" key="2">
    <source>
        <dbReference type="ARBA" id="ARBA00004236"/>
    </source>
</evidence>
<dbReference type="InterPro" id="IPR036097">
    <property type="entry name" value="HisK_dim/P_sf"/>
</dbReference>
<dbReference type="GO" id="GO:0005524">
    <property type="term" value="F:ATP binding"/>
    <property type="evidence" value="ECO:0007669"/>
    <property type="project" value="UniProtKB-KW"/>
</dbReference>
<dbReference type="InterPro" id="IPR005467">
    <property type="entry name" value="His_kinase_dom"/>
</dbReference>
<dbReference type="Pfam" id="PF00672">
    <property type="entry name" value="HAMP"/>
    <property type="match status" value="1"/>
</dbReference>
<accession>A0A1I4T0B2</accession>
<evidence type="ECO:0000259" key="13">
    <source>
        <dbReference type="PROSITE" id="PS50109"/>
    </source>
</evidence>
<dbReference type="SUPFAM" id="SSF55785">
    <property type="entry name" value="PYP-like sensor domain (PAS domain)"/>
    <property type="match status" value="1"/>
</dbReference>
<dbReference type="RefSeq" id="WP_091936700.1">
    <property type="nucleotide sequence ID" value="NZ_FOUJ01000004.1"/>
</dbReference>
<dbReference type="GO" id="GO:0009927">
    <property type="term" value="F:histidine phosphotransfer kinase activity"/>
    <property type="evidence" value="ECO:0007669"/>
    <property type="project" value="TreeGrafter"/>
</dbReference>
<keyword evidence="4" id="KW-1003">Cell membrane</keyword>
<keyword evidence="12" id="KW-1133">Transmembrane helix</keyword>
<evidence type="ECO:0000256" key="5">
    <source>
        <dbReference type="ARBA" id="ARBA00022553"/>
    </source>
</evidence>